<dbReference type="GO" id="GO:0005813">
    <property type="term" value="C:centrosome"/>
    <property type="evidence" value="ECO:0007669"/>
    <property type="project" value="TreeGrafter"/>
</dbReference>
<feature type="compositionally biased region" description="Polar residues" evidence="2">
    <location>
        <begin position="1117"/>
        <end position="1126"/>
    </location>
</feature>
<feature type="compositionally biased region" description="Low complexity" evidence="2">
    <location>
        <begin position="980"/>
        <end position="992"/>
    </location>
</feature>
<feature type="region of interest" description="Disordered" evidence="2">
    <location>
        <begin position="774"/>
        <end position="863"/>
    </location>
</feature>
<feature type="compositionally biased region" description="Acidic residues" evidence="2">
    <location>
        <begin position="139"/>
        <end position="170"/>
    </location>
</feature>
<feature type="compositionally biased region" description="Basic and acidic residues" evidence="2">
    <location>
        <begin position="1313"/>
        <end position="1324"/>
    </location>
</feature>
<protein>
    <recommendedName>
        <fullName evidence="3">AKNA domain-containing protein</fullName>
    </recommendedName>
</protein>
<dbReference type="EMBL" id="JAERUA010000025">
    <property type="protein sequence ID" value="KAI1882496.1"/>
    <property type="molecule type" value="Genomic_DNA"/>
</dbReference>
<feature type="compositionally biased region" description="Acidic residues" evidence="2">
    <location>
        <begin position="349"/>
        <end position="360"/>
    </location>
</feature>
<feature type="compositionally biased region" description="Polar residues" evidence="2">
    <location>
        <begin position="455"/>
        <end position="466"/>
    </location>
</feature>
<dbReference type="Proteomes" id="UP000829720">
    <property type="component" value="Unassembled WGS sequence"/>
</dbReference>
<feature type="compositionally biased region" description="Pro residues" evidence="2">
    <location>
        <begin position="786"/>
        <end position="795"/>
    </location>
</feature>
<dbReference type="InterPro" id="IPR052655">
    <property type="entry name" value="AKNA_Centrosome-Trans_reg"/>
</dbReference>
<feature type="region of interest" description="Disordered" evidence="2">
    <location>
        <begin position="1313"/>
        <end position="1332"/>
    </location>
</feature>
<feature type="compositionally biased region" description="Low complexity" evidence="2">
    <location>
        <begin position="825"/>
        <end position="836"/>
    </location>
</feature>
<name>A0A8T3CCH3_9TELE</name>
<dbReference type="GO" id="GO:0060234">
    <property type="term" value="P:neuroblast delamination"/>
    <property type="evidence" value="ECO:0007669"/>
    <property type="project" value="TreeGrafter"/>
</dbReference>
<feature type="region of interest" description="Disordered" evidence="2">
    <location>
        <begin position="322"/>
        <end position="514"/>
    </location>
</feature>
<keyword evidence="5" id="KW-1185">Reference proteome</keyword>
<feature type="compositionally biased region" description="Basic and acidic residues" evidence="2">
    <location>
        <begin position="372"/>
        <end position="391"/>
    </location>
</feature>
<accession>A0A8T3CCH3</accession>
<organism evidence="4 5">
    <name type="scientific">Albula goreensis</name>
    <dbReference type="NCBI Taxonomy" id="1534307"/>
    <lineage>
        <taxon>Eukaryota</taxon>
        <taxon>Metazoa</taxon>
        <taxon>Chordata</taxon>
        <taxon>Craniata</taxon>
        <taxon>Vertebrata</taxon>
        <taxon>Euteleostomi</taxon>
        <taxon>Actinopterygii</taxon>
        <taxon>Neopterygii</taxon>
        <taxon>Teleostei</taxon>
        <taxon>Albuliformes</taxon>
        <taxon>Albulidae</taxon>
        <taxon>Albula</taxon>
    </lineage>
</organism>
<feature type="coiled-coil region" evidence="1">
    <location>
        <begin position="584"/>
        <end position="611"/>
    </location>
</feature>
<feature type="compositionally biased region" description="Basic and acidic residues" evidence="2">
    <location>
        <begin position="1252"/>
        <end position="1278"/>
    </location>
</feature>
<feature type="compositionally biased region" description="Pro residues" evidence="2">
    <location>
        <begin position="539"/>
        <end position="549"/>
    </location>
</feature>
<feature type="domain" description="AKNA" evidence="3">
    <location>
        <begin position="728"/>
        <end position="786"/>
    </location>
</feature>
<evidence type="ECO:0000256" key="2">
    <source>
        <dbReference type="SAM" id="MobiDB-lite"/>
    </source>
</evidence>
<feature type="compositionally biased region" description="Acidic residues" evidence="2">
    <location>
        <begin position="62"/>
        <end position="75"/>
    </location>
</feature>
<reference evidence="4" key="1">
    <citation type="submission" date="2021-01" db="EMBL/GenBank/DDBJ databases">
        <authorList>
            <person name="Zahm M."/>
            <person name="Roques C."/>
            <person name="Cabau C."/>
            <person name="Klopp C."/>
            <person name="Donnadieu C."/>
            <person name="Jouanno E."/>
            <person name="Lampietro C."/>
            <person name="Louis A."/>
            <person name="Herpin A."/>
            <person name="Echchiki A."/>
            <person name="Berthelot C."/>
            <person name="Parey E."/>
            <person name="Roest-Crollius H."/>
            <person name="Braasch I."/>
            <person name="Postlethwait J."/>
            <person name="Bobe J."/>
            <person name="Montfort J."/>
            <person name="Bouchez O."/>
            <person name="Begum T."/>
            <person name="Mejri S."/>
            <person name="Adams A."/>
            <person name="Chen W.-J."/>
            <person name="Guiguen Y."/>
        </authorList>
    </citation>
    <scope>NUCLEOTIDE SEQUENCE</scope>
    <source>
        <tissue evidence="4">Blood</tissue>
    </source>
</reference>
<proteinExistence type="predicted"/>
<feature type="compositionally biased region" description="Basic and acidic residues" evidence="2">
    <location>
        <begin position="1215"/>
        <end position="1236"/>
    </location>
</feature>
<feature type="region of interest" description="Disordered" evidence="2">
    <location>
        <begin position="1"/>
        <end position="229"/>
    </location>
</feature>
<dbReference type="InterPro" id="IPR022150">
    <property type="entry name" value="AKNA_dom"/>
</dbReference>
<comment type="caution">
    <text evidence="4">The sequence shown here is derived from an EMBL/GenBank/DDBJ whole genome shotgun (WGS) entry which is preliminary data.</text>
</comment>
<dbReference type="GO" id="GO:0001837">
    <property type="term" value="P:epithelial to mesenchymal transition"/>
    <property type="evidence" value="ECO:0007669"/>
    <property type="project" value="TreeGrafter"/>
</dbReference>
<feature type="compositionally biased region" description="Basic and acidic residues" evidence="2">
    <location>
        <begin position="1045"/>
        <end position="1055"/>
    </location>
</feature>
<dbReference type="OrthoDB" id="10035553at2759"/>
<feature type="compositionally biased region" description="Basic and acidic residues" evidence="2">
    <location>
        <begin position="842"/>
        <end position="851"/>
    </location>
</feature>
<feature type="compositionally biased region" description="Pro residues" evidence="2">
    <location>
        <begin position="18"/>
        <end position="29"/>
    </location>
</feature>
<dbReference type="Pfam" id="PF12443">
    <property type="entry name" value="AKNA"/>
    <property type="match status" value="1"/>
</dbReference>
<feature type="compositionally biased region" description="Pro residues" evidence="2">
    <location>
        <begin position="322"/>
        <end position="337"/>
    </location>
</feature>
<gene>
    <name evidence="4" type="ORF">AGOR_G00251360</name>
</gene>
<dbReference type="PANTHER" id="PTHR21510:SF15">
    <property type="entry name" value="MICROTUBULE ORGANIZATION PROTEIN AKNA"/>
    <property type="match status" value="1"/>
</dbReference>
<evidence type="ECO:0000256" key="1">
    <source>
        <dbReference type="SAM" id="Coils"/>
    </source>
</evidence>
<evidence type="ECO:0000259" key="3">
    <source>
        <dbReference type="Pfam" id="PF12443"/>
    </source>
</evidence>
<feature type="region of interest" description="Disordered" evidence="2">
    <location>
        <begin position="897"/>
        <end position="1160"/>
    </location>
</feature>
<feature type="compositionally biased region" description="Basic and acidic residues" evidence="2">
    <location>
        <begin position="443"/>
        <end position="452"/>
    </location>
</feature>
<sequence>MERRRAGGAGVRAWRQRPPSPSPSPPAPPDDSWESGRETPAAGDEDFNSQMDENGIIGLAEATEEEEEKEGEGDLAWDPPESPSLGGDPPRDALRDLELEDTDPPEELSYGLSELQDSEPLSPSPVPSLYEGEGHGEVEDWGVEGDEEEEEEVGNDDDDDDGEGAGDEGAESWVIHTQEPVSLPERDRQLDMTDEEEQERDSEIGVATRGRSSSTSPGPVTMAADDEHQGRCSISVGGCPGDDSSMGEFLGGWGFGASTPCERGPHRLPHLLHLSREEEVEDPVGIEEETLPECGFIESLPESRASHLSQAPTTVMAPPITPPTVTPTALTPPPPSVPATATPNVYLSNEEEEEEEDEEQLFFPLALTPEQMLREEERGGRERRTEQEKKSARSSQTVSSPGLPPTPSPRKSKTQSPSMHHSKKAWTPQPEPSPSPCMSPESGVHRGSKDPRTSGGAQKSSLGSPDSDSDRRGPLSFPVPDFSKVEPRVRFPKGGVYRPPKSRAPAQSGKAAARTAQPLVVFKSPADIVREVLMGSGEGPPPSLSPPAVSPLASSLPAGAGARRHLDITVPQEFRSPQQASALVHQLQEDYNRLLTKYAEAENTIDRLRLEAKVGLYSDPPKPSHSVQSGTVHRRAEFSPDIFPVFPVRTDQPAQPGASCAVPSPGASTSSPSLGPQFGEQLSKDLSSQAEKFQAQLDSFEDLLRSGKLKPFEQMKGVASLVQGQDWLERGYLGARDKHRLLQLQGKEPGPFDPDREVEGWIFRLGMRLEELREEVEPSVQEPPSFEAPPSPPLSPDARSSPLGAGPTPHPESPVSPVRGGFGEMVGAEVSSVSGESEGEEGDSRQGEELPHGLPPALRHKHRRAEQDFSILLGRYQSVKELPGLLDLRFSQETTEVDTATLGHDGTASECGRTESRENGRSLYPMGPNGDEEAVMSPPFGSSMDQSHHIPAAKPLPQPLPFAGQQGGDERRGRGRKSHSSSLASLGGSTNASERRVSKLRTAAPSQDGLASPETDSGFMGSETSRLTPAATGLPQQGAKARPPPGRDHVGDRPRSGRGSGGGHSLSASSSPRCWDSSMTSQGEPESEQELESRPSPCVLPSPLPAFPEGEKRQGVRHTQQANQQPRRLRCPSPAIPSHHGDSLRAPSSGQLTDRHEAIQSLQDEVTRLKEVLEGSLRCQNPSGFIRTPPSALEDSTHPHNARAGSRSAQCWQEGWRKEAEGRNKREREVQKERGQPPRPTPRKRSASVPHRRLELDITTDSEHDQYIPKERSSRRIPESSAQMGDWEQAQSETVTHRGPYTRQVYRLTSTGRGEEAQEREQHRGSCPNCSPIHAGKRPVGGTVASHRACPPAQPCPLCHRPDQGTARETVSGFSKKREVPGSTPQVNQPRASAAQTIGGVFLAAGPPPMVQGSVPLVPCVPVCPSVLYFSSPVLKASPSYLQHLYLSLDGGVGTMTVKNHGDDRRHARSFSATERRSMSRSLSRAIEAAHGIRATSRSISRSLTAGLHQQGVLTQSYLR</sequence>
<feature type="region of interest" description="Disordered" evidence="2">
    <location>
        <begin position="650"/>
        <end position="687"/>
    </location>
</feature>
<feature type="region of interest" description="Disordered" evidence="2">
    <location>
        <begin position="1176"/>
        <end position="1295"/>
    </location>
</feature>
<dbReference type="PANTHER" id="PTHR21510">
    <property type="entry name" value="AKNA DOMAIN-CONTAINING PROTEIN"/>
    <property type="match status" value="1"/>
</dbReference>
<evidence type="ECO:0000313" key="4">
    <source>
        <dbReference type="EMBL" id="KAI1882496.1"/>
    </source>
</evidence>
<feature type="region of interest" description="Disordered" evidence="2">
    <location>
        <begin position="533"/>
        <end position="558"/>
    </location>
</feature>
<keyword evidence="1" id="KW-0175">Coiled coil</keyword>
<dbReference type="GO" id="GO:0021849">
    <property type="term" value="P:neuroblast division in subventricular zone"/>
    <property type="evidence" value="ECO:0007669"/>
    <property type="project" value="TreeGrafter"/>
</dbReference>
<evidence type="ECO:0000313" key="5">
    <source>
        <dbReference type="Proteomes" id="UP000829720"/>
    </source>
</evidence>